<evidence type="ECO:0000256" key="1">
    <source>
        <dbReference type="SAM" id="MobiDB-lite"/>
    </source>
</evidence>
<feature type="compositionally biased region" description="Low complexity" evidence="1">
    <location>
        <begin position="108"/>
        <end position="120"/>
    </location>
</feature>
<evidence type="ECO:0008006" key="4">
    <source>
        <dbReference type="Google" id="ProtNLM"/>
    </source>
</evidence>
<protein>
    <recommendedName>
        <fullName evidence="4">Phage tail assembly protein</fullName>
    </recommendedName>
</protein>
<accession>A0A1B4G3V1</accession>
<organism evidence="2 3">
    <name type="scientific">Burkholderia mayonis</name>
    <dbReference type="NCBI Taxonomy" id="1385591"/>
    <lineage>
        <taxon>Bacteria</taxon>
        <taxon>Pseudomonadati</taxon>
        <taxon>Pseudomonadota</taxon>
        <taxon>Betaproteobacteria</taxon>
        <taxon>Burkholderiales</taxon>
        <taxon>Burkholderiaceae</taxon>
        <taxon>Burkholderia</taxon>
        <taxon>pseudomallei group</taxon>
    </lineage>
</organism>
<reference evidence="2 3" key="1">
    <citation type="submission" date="2015-12" db="EMBL/GenBank/DDBJ databases">
        <title>Diversity of Burkholderia near neighbor genomes.</title>
        <authorList>
            <person name="Sahl J."/>
            <person name="Wagner D."/>
            <person name="Keim P."/>
        </authorList>
    </citation>
    <scope>NUCLEOTIDE SEQUENCE [LARGE SCALE GENOMIC DNA]</scope>
    <source>
        <strain evidence="2 3">BDU8</strain>
    </source>
</reference>
<gene>
    <name evidence="2" type="ORF">WS71_25840</name>
</gene>
<dbReference type="Proteomes" id="UP000067711">
    <property type="component" value="Chromosome 1"/>
</dbReference>
<dbReference type="AlphaFoldDB" id="A0A1B4G3V1"/>
<dbReference type="EMBL" id="CP013389">
    <property type="protein sequence ID" value="AOJ10602.1"/>
    <property type="molecule type" value="Genomic_DNA"/>
</dbReference>
<sequence length="132" mass="14348">MSIITEEGSLDYGIEYPAESGQYHYDFEIRLATVDDNIEAYEHPTILGGGVSNMRVNAAIIASCLLSLGTIPKEQITPELIGTAVDVDYDRLYAAQDLLKKKRKEMKPTSTTSVSPSSSSDLAGSTKRESEA</sequence>
<proteinExistence type="predicted"/>
<evidence type="ECO:0000313" key="2">
    <source>
        <dbReference type="EMBL" id="AOJ10602.1"/>
    </source>
</evidence>
<name>A0A1B4G3V1_9BURK</name>
<dbReference type="RefSeq" id="WP_066490617.1">
    <property type="nucleotide sequence ID" value="NZ_CP013389.1"/>
</dbReference>
<evidence type="ECO:0000313" key="3">
    <source>
        <dbReference type="Proteomes" id="UP000067711"/>
    </source>
</evidence>
<feature type="region of interest" description="Disordered" evidence="1">
    <location>
        <begin position="103"/>
        <end position="132"/>
    </location>
</feature>